<dbReference type="PANTHER" id="PTHR36832">
    <property type="entry name" value="SLR1174 PROTEIN-RELATED"/>
    <property type="match status" value="1"/>
</dbReference>
<feature type="transmembrane region" description="Helical" evidence="1">
    <location>
        <begin position="175"/>
        <end position="192"/>
    </location>
</feature>
<reference evidence="2" key="1">
    <citation type="submission" date="2021-04" db="EMBL/GenBank/DDBJ databases">
        <title>Genome based classification of Actinospica acidithermotolerans sp. nov., an actinobacterium isolated from an Indonesian hot spring.</title>
        <authorList>
            <person name="Kusuma A.B."/>
            <person name="Putra K.E."/>
            <person name="Nafisah S."/>
            <person name="Loh J."/>
            <person name="Nouioui I."/>
            <person name="Goodfellow M."/>
        </authorList>
    </citation>
    <scope>NUCLEOTIDE SEQUENCE</scope>
    <source>
        <strain evidence="2">CSCA 57</strain>
    </source>
</reference>
<dbReference type="Pfam" id="PF06182">
    <property type="entry name" value="ABC2_membrane_6"/>
    <property type="match status" value="1"/>
</dbReference>
<keyword evidence="3" id="KW-1185">Reference proteome</keyword>
<dbReference type="EMBL" id="JAGSOG010000146">
    <property type="protein sequence ID" value="MBR7836511.1"/>
    <property type="molecule type" value="Genomic_DNA"/>
</dbReference>
<gene>
    <name evidence="2" type="ORF">KDL01_24750</name>
</gene>
<dbReference type="Proteomes" id="UP000675781">
    <property type="component" value="Unassembled WGS sequence"/>
</dbReference>
<comment type="caution">
    <text evidence="2">The sequence shown here is derived from an EMBL/GenBank/DDBJ whole genome shotgun (WGS) entry which is preliminary data.</text>
</comment>
<keyword evidence="1" id="KW-1133">Transmembrane helix</keyword>
<proteinExistence type="predicted"/>
<dbReference type="AlphaFoldDB" id="A0A941ET20"/>
<evidence type="ECO:0000256" key="1">
    <source>
        <dbReference type="SAM" id="Phobius"/>
    </source>
</evidence>
<feature type="transmembrane region" description="Helical" evidence="1">
    <location>
        <begin position="21"/>
        <end position="44"/>
    </location>
</feature>
<sequence>MRVYLTAARLSLRRHLAYRSSAAAGVATNTVFGFIRTFVLLALWRQKTVINGWDAADACTYSFLTQALIAPMGVFMTGTELGPRIRTGDVAVDLYRPVDFQSWWLALDAGRAVGSGMLRSLPPVLVGALFFPMALPLSPLRWAAFLLCCLVGYLVSFSLRYLISLVAFWTMDERGMAAITFAVGFFCSGMILPLTAMPPRLDSVLQLTPWAAVIQIPASVLFGTQSGGLAYALAFGLAWALLLLGAGRLLTGAARRKVVVQGG</sequence>
<organism evidence="2 3">
    <name type="scientific">Actinospica durhamensis</name>
    <dbReference type="NCBI Taxonomy" id="1508375"/>
    <lineage>
        <taxon>Bacteria</taxon>
        <taxon>Bacillati</taxon>
        <taxon>Actinomycetota</taxon>
        <taxon>Actinomycetes</taxon>
        <taxon>Catenulisporales</taxon>
        <taxon>Actinospicaceae</taxon>
        <taxon>Actinospica</taxon>
    </lineage>
</organism>
<name>A0A941ET20_9ACTN</name>
<dbReference type="InterPro" id="IPR010390">
    <property type="entry name" value="ABC-2_transporter-like"/>
</dbReference>
<feature type="transmembrane region" description="Helical" evidence="1">
    <location>
        <begin position="228"/>
        <end position="247"/>
    </location>
</feature>
<protein>
    <submittedName>
        <fullName evidence="2">ABC-2 family transporter protein</fullName>
    </submittedName>
</protein>
<accession>A0A941ET20</accession>
<dbReference type="RefSeq" id="WP_212530988.1">
    <property type="nucleotide sequence ID" value="NZ_JAGSOG010000146.1"/>
</dbReference>
<evidence type="ECO:0000313" key="2">
    <source>
        <dbReference type="EMBL" id="MBR7836511.1"/>
    </source>
</evidence>
<dbReference type="PANTHER" id="PTHR36832:SF2">
    <property type="entry name" value="INTEGRAL MEMBRANE PROTEIN"/>
    <property type="match status" value="1"/>
</dbReference>
<feature type="transmembrane region" description="Helical" evidence="1">
    <location>
        <begin position="142"/>
        <end position="163"/>
    </location>
</feature>
<keyword evidence="1" id="KW-0812">Transmembrane</keyword>
<evidence type="ECO:0000313" key="3">
    <source>
        <dbReference type="Proteomes" id="UP000675781"/>
    </source>
</evidence>
<keyword evidence="1" id="KW-0472">Membrane</keyword>